<evidence type="ECO:0000259" key="3">
    <source>
        <dbReference type="Pfam" id="PF00294"/>
    </source>
</evidence>
<evidence type="ECO:0000313" key="4">
    <source>
        <dbReference type="EMBL" id="CZF86884.1"/>
    </source>
</evidence>
<proteinExistence type="predicted"/>
<accession>A0A128FKT3</accession>
<dbReference type="EC" id="2.7.1.83" evidence="4"/>
<gene>
    <name evidence="4" type="primary">psuK</name>
    <name evidence="4" type="ORF">GMA8713_04923</name>
</gene>
<dbReference type="InterPro" id="IPR011611">
    <property type="entry name" value="PfkB_dom"/>
</dbReference>
<sequence length="364" mass="39446">MTSREDEILKLIKEDPFIQQQSIADKLKISRSAVAVHIMNMTRKGVIRGKGYIVDRPQYVVVIGGTNMDILGQPEVALVERDSNPGKITGSAGGVGRNIAENLARLGVDTKLISVVGDDPYGNVVLEATRKAGVDVKAVSQLTGQTTSTYLSLLDAHGDMLAAVSDMSILEHLNIGLLAQHSDLIQHASAIIIDTNINEDVLAYLFSNFQEQVIYLDTVSTAKAVKSKPYLKHIHTLKPNLLEAQTISGLPLNSDEDIDDIADWFINQGITRLFLSLGADGILYRSAEDTELIRAPKVQVVNANGAGDAFLAGLVYGQMNNLTDAESCCFALGCAMLTMEHTQTINPTITELMVQQRLGSADLW</sequence>
<name>A0A128FKT3_9GAMM</name>
<dbReference type="GO" id="GO:0050225">
    <property type="term" value="F:pseudouridine kinase activity"/>
    <property type="evidence" value="ECO:0007669"/>
    <property type="project" value="UniProtKB-EC"/>
</dbReference>
<dbReference type="EMBL" id="FIZY01000091">
    <property type="protein sequence ID" value="CZF86884.1"/>
    <property type="molecule type" value="Genomic_DNA"/>
</dbReference>
<dbReference type="PANTHER" id="PTHR10584">
    <property type="entry name" value="SUGAR KINASE"/>
    <property type="match status" value="1"/>
</dbReference>
<keyword evidence="1 4" id="KW-0808">Transferase</keyword>
<evidence type="ECO:0000313" key="5">
    <source>
        <dbReference type="Proteomes" id="UP000073601"/>
    </source>
</evidence>
<dbReference type="RefSeq" id="WP_062715117.1">
    <property type="nucleotide sequence ID" value="NZ_CAWRCI010000091.1"/>
</dbReference>
<dbReference type="Proteomes" id="UP000073601">
    <property type="component" value="Unassembled WGS sequence"/>
</dbReference>
<dbReference type="SUPFAM" id="SSF46785">
    <property type="entry name" value="Winged helix' DNA-binding domain"/>
    <property type="match status" value="1"/>
</dbReference>
<dbReference type="Pfam" id="PF00294">
    <property type="entry name" value="PfkB"/>
    <property type="match status" value="1"/>
</dbReference>
<keyword evidence="2 4" id="KW-0418">Kinase</keyword>
<organism evidence="4 5">
    <name type="scientific">Grimontia marina</name>
    <dbReference type="NCBI Taxonomy" id="646534"/>
    <lineage>
        <taxon>Bacteria</taxon>
        <taxon>Pseudomonadati</taxon>
        <taxon>Pseudomonadota</taxon>
        <taxon>Gammaproteobacteria</taxon>
        <taxon>Vibrionales</taxon>
        <taxon>Vibrionaceae</taxon>
        <taxon>Grimontia</taxon>
    </lineage>
</organism>
<dbReference type="InterPro" id="IPR002173">
    <property type="entry name" value="Carboh/pur_kinase_PfkB_CS"/>
</dbReference>
<evidence type="ECO:0000256" key="2">
    <source>
        <dbReference type="ARBA" id="ARBA00022777"/>
    </source>
</evidence>
<dbReference type="OrthoDB" id="9806249at2"/>
<feature type="domain" description="Carbohydrate kinase PfkB" evidence="3">
    <location>
        <begin position="58"/>
        <end position="348"/>
    </location>
</feature>
<dbReference type="InterPro" id="IPR036388">
    <property type="entry name" value="WH-like_DNA-bd_sf"/>
</dbReference>
<keyword evidence="5" id="KW-1185">Reference proteome</keyword>
<protein>
    <submittedName>
        <fullName evidence="4">Pseudouridine kinase</fullName>
        <ecNumber evidence="4">2.7.1.83</ecNumber>
    </submittedName>
</protein>
<dbReference type="PROSITE" id="PS00583">
    <property type="entry name" value="PFKB_KINASES_1"/>
    <property type="match status" value="1"/>
</dbReference>
<evidence type="ECO:0000256" key="1">
    <source>
        <dbReference type="ARBA" id="ARBA00022679"/>
    </source>
</evidence>
<dbReference type="InterPro" id="IPR029056">
    <property type="entry name" value="Ribokinase-like"/>
</dbReference>
<dbReference type="Gene3D" id="3.40.1190.20">
    <property type="match status" value="1"/>
</dbReference>
<reference evidence="5" key="1">
    <citation type="submission" date="2016-02" db="EMBL/GenBank/DDBJ databases">
        <authorList>
            <person name="Rodrigo-Torres Lidia"/>
            <person name="Arahal R.David."/>
        </authorList>
    </citation>
    <scope>NUCLEOTIDE SEQUENCE [LARGE SCALE GENOMIC DNA]</scope>
    <source>
        <strain evidence="5">CECT 8713</strain>
    </source>
</reference>
<dbReference type="AlphaFoldDB" id="A0A128FKT3"/>
<dbReference type="InterPro" id="IPR036390">
    <property type="entry name" value="WH_DNA-bd_sf"/>
</dbReference>
<dbReference type="SUPFAM" id="SSF53613">
    <property type="entry name" value="Ribokinase-like"/>
    <property type="match status" value="1"/>
</dbReference>
<dbReference type="Pfam" id="PF13412">
    <property type="entry name" value="HTH_24"/>
    <property type="match status" value="1"/>
</dbReference>
<dbReference type="PANTHER" id="PTHR10584:SF166">
    <property type="entry name" value="RIBOKINASE"/>
    <property type="match status" value="1"/>
</dbReference>
<dbReference type="Gene3D" id="1.10.10.10">
    <property type="entry name" value="Winged helix-like DNA-binding domain superfamily/Winged helix DNA-binding domain"/>
    <property type="match status" value="1"/>
</dbReference>
<dbReference type="CDD" id="cd01941">
    <property type="entry name" value="YeiC_kinase_like"/>
    <property type="match status" value="1"/>
</dbReference>